<organism evidence="1 2">
    <name type="scientific">Podarcis lilfordi</name>
    <name type="common">Lilford's wall lizard</name>
    <dbReference type="NCBI Taxonomy" id="74358"/>
    <lineage>
        <taxon>Eukaryota</taxon>
        <taxon>Metazoa</taxon>
        <taxon>Chordata</taxon>
        <taxon>Craniata</taxon>
        <taxon>Vertebrata</taxon>
        <taxon>Euteleostomi</taxon>
        <taxon>Lepidosauria</taxon>
        <taxon>Squamata</taxon>
        <taxon>Bifurcata</taxon>
        <taxon>Unidentata</taxon>
        <taxon>Episquamata</taxon>
        <taxon>Laterata</taxon>
        <taxon>Lacertibaenia</taxon>
        <taxon>Lacertidae</taxon>
        <taxon>Podarcis</taxon>
    </lineage>
</organism>
<reference evidence="1" key="1">
    <citation type="submission" date="2022-12" db="EMBL/GenBank/DDBJ databases">
        <authorList>
            <person name="Alioto T."/>
            <person name="Alioto T."/>
            <person name="Gomez Garrido J."/>
        </authorList>
    </citation>
    <scope>NUCLEOTIDE SEQUENCE</scope>
</reference>
<name>A0AA35P3X7_9SAUR</name>
<accession>A0AA35P3X7</accession>
<dbReference type="AlphaFoldDB" id="A0AA35P3X7"/>
<gene>
    <name evidence="1" type="ORF">PODLI_1B022029</name>
</gene>
<keyword evidence="2" id="KW-1185">Reference proteome</keyword>
<evidence type="ECO:0000313" key="2">
    <source>
        <dbReference type="Proteomes" id="UP001178461"/>
    </source>
</evidence>
<proteinExistence type="predicted"/>
<evidence type="ECO:0000313" key="1">
    <source>
        <dbReference type="EMBL" id="CAI5770782.1"/>
    </source>
</evidence>
<dbReference type="Proteomes" id="UP001178461">
    <property type="component" value="Chromosome 3"/>
</dbReference>
<sequence length="95" mass="10635">MNKGCQKGKASSLENFEKNKHMYFSKQICCPVRSVYHLPYLRVTAEITTWAFSPGSCQHLTWNPGGSGFSPKLSSHAGLWYGITDDNLYTDFVGP</sequence>
<protein>
    <submittedName>
        <fullName evidence="1">Uncharacterized protein</fullName>
    </submittedName>
</protein>
<dbReference type="EMBL" id="OX395128">
    <property type="protein sequence ID" value="CAI5770782.1"/>
    <property type="molecule type" value="Genomic_DNA"/>
</dbReference>